<dbReference type="InterPro" id="IPR002129">
    <property type="entry name" value="PyrdxlP-dep_de-COase"/>
</dbReference>
<dbReference type="Gene3D" id="3.40.640.10">
    <property type="entry name" value="Type I PLP-dependent aspartate aminotransferase-like (Major domain)"/>
    <property type="match status" value="1"/>
</dbReference>
<evidence type="ECO:0000313" key="8">
    <source>
        <dbReference type="EMBL" id="GAO15269.1"/>
    </source>
</evidence>
<keyword evidence="3" id="KW-0210">Decarboxylase</keyword>
<protein>
    <submittedName>
        <fullName evidence="8">Uncharacterized protein</fullName>
    </submittedName>
</protein>
<dbReference type="InterPro" id="IPR015424">
    <property type="entry name" value="PyrdxlP-dep_Trfase"/>
</dbReference>
<comment type="cofactor">
    <cofactor evidence="1 6 7">
        <name>pyridoxal 5'-phosphate</name>
        <dbReference type="ChEBI" id="CHEBI:597326"/>
    </cofactor>
</comment>
<dbReference type="Pfam" id="PF00282">
    <property type="entry name" value="Pyridoxal_deC"/>
    <property type="match status" value="1"/>
</dbReference>
<dbReference type="GO" id="GO:0030170">
    <property type="term" value="F:pyridoxal phosphate binding"/>
    <property type="evidence" value="ECO:0007669"/>
    <property type="project" value="InterPro"/>
</dbReference>
<dbReference type="Gene3D" id="1.20.1340.10">
    <property type="entry name" value="dopa decarboxylase, N-terminal domain"/>
    <property type="match status" value="1"/>
</dbReference>
<proteinExistence type="inferred from homology"/>
<accession>A0A063BWI3</accession>
<dbReference type="HOGENOM" id="CLU_011856_3_1_1"/>
<evidence type="ECO:0000313" key="11">
    <source>
        <dbReference type="Proteomes" id="UP000054053"/>
    </source>
</evidence>
<keyword evidence="4 6" id="KW-0663">Pyridoxal phosphate</keyword>
<dbReference type="InterPro" id="IPR010977">
    <property type="entry name" value="Aromatic_deC"/>
</dbReference>
<dbReference type="OrthoDB" id="639767at2759"/>
<dbReference type="GO" id="GO:0006520">
    <property type="term" value="P:amino acid metabolic process"/>
    <property type="evidence" value="ECO:0007669"/>
    <property type="project" value="InterPro"/>
</dbReference>
<evidence type="ECO:0000256" key="3">
    <source>
        <dbReference type="ARBA" id="ARBA00022793"/>
    </source>
</evidence>
<dbReference type="GO" id="GO:0005737">
    <property type="term" value="C:cytoplasm"/>
    <property type="evidence" value="ECO:0007669"/>
    <property type="project" value="TreeGrafter"/>
</dbReference>
<feature type="modified residue" description="N6-(pyridoxal phosphate)lysine" evidence="6">
    <location>
        <position position="316"/>
    </location>
</feature>
<dbReference type="Gene3D" id="3.90.1150.10">
    <property type="entry name" value="Aspartate Aminotransferase, domain 1"/>
    <property type="match status" value="1"/>
</dbReference>
<evidence type="ECO:0000256" key="6">
    <source>
        <dbReference type="PIRSR" id="PIRSR602129-50"/>
    </source>
</evidence>
<dbReference type="RefSeq" id="XP_042998349.1">
    <property type="nucleotide sequence ID" value="XM_043142415.1"/>
</dbReference>
<keyword evidence="5 7" id="KW-0456">Lyase</keyword>
<name>A0A063BWI3_USTVR</name>
<dbReference type="PANTHER" id="PTHR11999">
    <property type="entry name" value="GROUP II PYRIDOXAL-5-PHOSPHATE DECARBOXYLASE"/>
    <property type="match status" value="1"/>
</dbReference>
<dbReference type="EMBL" id="CP072756">
    <property type="protein sequence ID" value="QUC20676.1"/>
    <property type="molecule type" value="Genomic_DNA"/>
</dbReference>
<dbReference type="PANTHER" id="PTHR11999:SF70">
    <property type="entry name" value="MIP05841P"/>
    <property type="match status" value="1"/>
</dbReference>
<dbReference type="PRINTS" id="PR00800">
    <property type="entry name" value="YHDCRBOXLASE"/>
</dbReference>
<evidence type="ECO:0000256" key="5">
    <source>
        <dbReference type="ARBA" id="ARBA00023239"/>
    </source>
</evidence>
<dbReference type="SUPFAM" id="SSF53383">
    <property type="entry name" value="PLP-dependent transferases"/>
    <property type="match status" value="1"/>
</dbReference>
<comment type="similarity">
    <text evidence="2 7">Belongs to the group II decarboxylase family.</text>
</comment>
<gene>
    <name evidence="9" type="ORF">UV8b_04917</name>
    <name evidence="8" type="ORF">UVI_02040940</name>
</gene>
<dbReference type="GO" id="GO:0019752">
    <property type="term" value="P:carboxylic acid metabolic process"/>
    <property type="evidence" value="ECO:0007669"/>
    <property type="project" value="InterPro"/>
</dbReference>
<dbReference type="EMBL" id="BBTG02000023">
    <property type="protein sequence ID" value="GAO15269.1"/>
    <property type="molecule type" value="Genomic_DNA"/>
</dbReference>
<dbReference type="Proteomes" id="UP000054053">
    <property type="component" value="Unassembled WGS sequence"/>
</dbReference>
<organism evidence="8 11">
    <name type="scientific">Ustilaginoidea virens</name>
    <name type="common">Rice false smut fungus</name>
    <name type="synonym">Villosiclava virens</name>
    <dbReference type="NCBI Taxonomy" id="1159556"/>
    <lineage>
        <taxon>Eukaryota</taxon>
        <taxon>Fungi</taxon>
        <taxon>Dikarya</taxon>
        <taxon>Ascomycota</taxon>
        <taxon>Pezizomycotina</taxon>
        <taxon>Sordariomycetes</taxon>
        <taxon>Hypocreomycetidae</taxon>
        <taxon>Hypocreales</taxon>
        <taxon>Clavicipitaceae</taxon>
        <taxon>Ustilaginoidea</taxon>
    </lineage>
</organism>
<evidence type="ECO:0000256" key="1">
    <source>
        <dbReference type="ARBA" id="ARBA00001933"/>
    </source>
</evidence>
<reference evidence="11" key="2">
    <citation type="journal article" date="2016" name="Genome Announc.">
        <title>Genome sequence of Ustilaginoidea virens IPU010, a rice pathogenic fungus causing false smut.</title>
        <authorList>
            <person name="Kumagai T."/>
            <person name="Ishii T."/>
            <person name="Terai G."/>
            <person name="Umemura M."/>
            <person name="Machida M."/>
            <person name="Asai K."/>
        </authorList>
    </citation>
    <scope>NUCLEOTIDE SEQUENCE [LARGE SCALE GENOMIC DNA]</scope>
    <source>
        <strain evidence="11">IPU010</strain>
    </source>
</reference>
<evidence type="ECO:0000256" key="2">
    <source>
        <dbReference type="ARBA" id="ARBA00009533"/>
    </source>
</evidence>
<dbReference type="AlphaFoldDB" id="A0A063BWI3"/>
<sequence>MDVDEFKSAAKAVIDEIAEFHQNVPLQRVVADVKPGYLRPLLPPCAPMDPEPFASIRADVRDKIMPGLTHWSSPRFLAFFPCARSYPADIADMYSNAFSGAHFNWVCGPACTELEAIVMDWLAQALGLPECYTFGGSTKGGGVIHNGASEALLLVMVGAREKYLAARTAHLPDGPAKEDEVWRLKSRLVVLGSTGAHSSTRKAAQILGLRCVSIPVFEQHGFALQAADLAETLDDLAARGLEPFYLTLTMGTTDLCAVDDFAGIAALLQPRAARGLPEIHVHVDAAHAGSALILPEYQHYAKPLASFHSFNFNPHKWLLVTFDCSATFVKSRRDLTSTLSINPPYLRNQFSDGDVVTDYRDWQITLGRRFRSLKLWFVLRSYGISGLRRHIRNGIALCEVLEAKIRGRPDLFTVFTPASFALLSLRIVGAGEQEVNTRTQQVFERVNAAGEFYLTATVVDEKFAIRVCTAVADVREEHVQRVFEVLVEEAERLHLFSFPGPACPRL</sequence>
<evidence type="ECO:0000256" key="4">
    <source>
        <dbReference type="ARBA" id="ARBA00022898"/>
    </source>
</evidence>
<evidence type="ECO:0000256" key="7">
    <source>
        <dbReference type="RuleBase" id="RU000382"/>
    </source>
</evidence>
<dbReference type="STRING" id="1159556.A0A063BWI3"/>
<dbReference type="GO" id="GO:0016831">
    <property type="term" value="F:carboxy-lyase activity"/>
    <property type="evidence" value="ECO:0007669"/>
    <property type="project" value="UniProtKB-KW"/>
</dbReference>
<keyword evidence="10" id="KW-1185">Reference proteome</keyword>
<dbReference type="KEGG" id="uvi:66065695"/>
<evidence type="ECO:0000313" key="10">
    <source>
        <dbReference type="Proteomes" id="UP000027002"/>
    </source>
</evidence>
<dbReference type="InterPro" id="IPR015421">
    <property type="entry name" value="PyrdxlP-dep_Trfase_major"/>
</dbReference>
<reference evidence="8" key="1">
    <citation type="journal article" date="2016" name="Genome Announc.">
        <title>Genome Sequence of Ustilaginoidea virens IPU010, a Rice Pathogenic Fungus Causing False Smut.</title>
        <authorList>
            <person name="Kumagai T."/>
            <person name="Ishii T."/>
            <person name="Terai G."/>
            <person name="Umemura M."/>
            <person name="Machida M."/>
            <person name="Asai K."/>
        </authorList>
    </citation>
    <scope>NUCLEOTIDE SEQUENCE [LARGE SCALE GENOMIC DNA]</scope>
    <source>
        <strain evidence="8">IPU010</strain>
    </source>
</reference>
<dbReference type="InterPro" id="IPR015422">
    <property type="entry name" value="PyrdxlP-dep_Trfase_small"/>
</dbReference>
<reference evidence="9" key="3">
    <citation type="submission" date="2020-03" db="EMBL/GenBank/DDBJ databases">
        <title>A mixture of massive structural variations and highly conserved coding sequences in Ustilaginoidea virens genome.</title>
        <authorList>
            <person name="Zhang K."/>
            <person name="Zhao Z."/>
            <person name="Zhang Z."/>
            <person name="Li Y."/>
            <person name="Hsiang T."/>
            <person name="Sun W."/>
        </authorList>
    </citation>
    <scope>NUCLEOTIDE SEQUENCE</scope>
    <source>
        <strain evidence="9">UV-8b</strain>
    </source>
</reference>
<evidence type="ECO:0000313" key="9">
    <source>
        <dbReference type="EMBL" id="QUC20676.1"/>
    </source>
</evidence>
<dbReference type="Proteomes" id="UP000027002">
    <property type="component" value="Chromosome 4"/>
</dbReference>
<dbReference type="GeneID" id="66065695"/>